<dbReference type="PROSITE" id="PS51819">
    <property type="entry name" value="VOC"/>
    <property type="match status" value="2"/>
</dbReference>
<comment type="caution">
    <text evidence="7">The sequence shown here is derived from an EMBL/GenBank/DDBJ whole genome shotgun (WGS) entry which is preliminary data.</text>
</comment>
<keyword evidence="3" id="KW-0479">Metal-binding</keyword>
<dbReference type="SUPFAM" id="SSF54593">
    <property type="entry name" value="Glyoxalase/Bleomycin resistance protein/Dihydroxybiphenyl dioxygenase"/>
    <property type="match status" value="1"/>
</dbReference>
<dbReference type="PANTHER" id="PTHR11959:SF1">
    <property type="entry name" value="4-HYDROXYPHENYLPYRUVATE DIOXYGENASE"/>
    <property type="match status" value="1"/>
</dbReference>
<organism evidence="7 8">
    <name type="scientific">Streptomyces luteolifulvus</name>
    <dbReference type="NCBI Taxonomy" id="2615112"/>
    <lineage>
        <taxon>Bacteria</taxon>
        <taxon>Bacillati</taxon>
        <taxon>Actinomycetota</taxon>
        <taxon>Actinomycetes</taxon>
        <taxon>Kitasatosporales</taxon>
        <taxon>Streptomycetaceae</taxon>
        <taxon>Streptomyces</taxon>
    </lineage>
</organism>
<evidence type="ECO:0000256" key="2">
    <source>
        <dbReference type="ARBA" id="ARBA00005877"/>
    </source>
</evidence>
<dbReference type="EMBL" id="VZRB01000012">
    <property type="protein sequence ID" value="KAB1145272.1"/>
    <property type="molecule type" value="Genomic_DNA"/>
</dbReference>
<feature type="domain" description="VOC" evidence="6">
    <location>
        <begin position="25"/>
        <end position="156"/>
    </location>
</feature>
<dbReference type="Proteomes" id="UP000442707">
    <property type="component" value="Unassembled WGS sequence"/>
</dbReference>
<evidence type="ECO:0000256" key="4">
    <source>
        <dbReference type="ARBA" id="ARBA00022737"/>
    </source>
</evidence>
<dbReference type="GO" id="GO:0003868">
    <property type="term" value="F:4-hydroxyphenylpyruvate dioxygenase activity"/>
    <property type="evidence" value="ECO:0007669"/>
    <property type="project" value="InterPro"/>
</dbReference>
<dbReference type="Pfam" id="PF13669">
    <property type="entry name" value="Glyoxalase_4"/>
    <property type="match status" value="1"/>
</dbReference>
<gene>
    <name evidence="7" type="ORF">F7R91_19020</name>
</gene>
<dbReference type="PANTHER" id="PTHR11959">
    <property type="entry name" value="4-HYDROXYPHENYLPYRUVATE DIOXYGENASE"/>
    <property type="match status" value="1"/>
</dbReference>
<dbReference type="AlphaFoldDB" id="A0A6H9V1Q8"/>
<keyword evidence="4" id="KW-0677">Repeat</keyword>
<feature type="domain" description="VOC" evidence="6">
    <location>
        <begin position="161"/>
        <end position="314"/>
    </location>
</feature>
<dbReference type="InterPro" id="IPR041735">
    <property type="entry name" value="4OHPhenylPyrv_dOase_C"/>
</dbReference>
<sequence length="364" mass="38880">MRPTATGPSSSAGTPSTVSTGRDIALDALELWVADLSSTQHLLTAVLGFQLVGAPSERKPDEEAVFLVNGGVRVILRQGMSEENPIARHVGQHGDTVADVALVCADPAAVANRAVAHGARVWGTPDAPRIDLFDDGTVCHSVRRAPSFWGPAAREGPRMGMIDHVGYCLPRGSADMVASAYEKVFGLQRADADSLDEVGNKATGMRSIVLRSALGFTVVLTEPVSPASTGQTQRFLDAHAGPGVQHAAFGHDDLFAAVESLRSSGLEFLPVPDAYYDQAQQRLREVPVPWETLRRLGILVDADDQGLLFQLFTRPITRHGTFFIELIQRSGAVGFGANNVRALFEAVQATMDGHPDGVARDEDV</sequence>
<comment type="similarity">
    <text evidence="2">Belongs to the 4HPPD family.</text>
</comment>
<dbReference type="CDD" id="cd07250">
    <property type="entry name" value="HPPD_C_like"/>
    <property type="match status" value="1"/>
</dbReference>
<reference evidence="7 8" key="1">
    <citation type="submission" date="2019-09" db="EMBL/GenBank/DDBJ databases">
        <title>Screening of Novel Bioactive Compounds from Soil-Associated.</title>
        <authorList>
            <person name="Zhao S."/>
        </authorList>
    </citation>
    <scope>NUCLEOTIDE SEQUENCE [LARGE SCALE GENOMIC DNA]</scope>
    <source>
        <strain evidence="7 8">HIT-DPA4</strain>
    </source>
</reference>
<dbReference type="Gene3D" id="3.10.180.10">
    <property type="entry name" value="2,3-Dihydroxybiphenyl 1,2-Dioxygenase, domain 1"/>
    <property type="match status" value="2"/>
</dbReference>
<evidence type="ECO:0000313" key="8">
    <source>
        <dbReference type="Proteomes" id="UP000442707"/>
    </source>
</evidence>
<dbReference type="InterPro" id="IPR037523">
    <property type="entry name" value="VOC_core"/>
</dbReference>
<accession>A0A6H9V1Q8</accession>
<evidence type="ECO:0000259" key="6">
    <source>
        <dbReference type="PROSITE" id="PS51819"/>
    </source>
</evidence>
<dbReference type="Pfam" id="PF00903">
    <property type="entry name" value="Glyoxalase"/>
    <property type="match status" value="1"/>
</dbReference>
<evidence type="ECO:0000256" key="1">
    <source>
        <dbReference type="ARBA" id="ARBA00001962"/>
    </source>
</evidence>
<proteinExistence type="inferred from homology"/>
<dbReference type="GO" id="GO:0006572">
    <property type="term" value="P:L-tyrosine catabolic process"/>
    <property type="evidence" value="ECO:0007669"/>
    <property type="project" value="TreeGrafter"/>
</dbReference>
<dbReference type="InterPro" id="IPR029068">
    <property type="entry name" value="Glyas_Bleomycin-R_OHBP_Dase"/>
</dbReference>
<keyword evidence="5" id="KW-0408">Iron</keyword>
<name>A0A6H9V1Q8_9ACTN</name>
<protein>
    <recommendedName>
        <fullName evidence="6">VOC domain-containing protein</fullName>
    </recommendedName>
</protein>
<evidence type="ECO:0000256" key="3">
    <source>
        <dbReference type="ARBA" id="ARBA00022723"/>
    </source>
</evidence>
<keyword evidence="8" id="KW-1185">Reference proteome</keyword>
<dbReference type="GO" id="GO:0046872">
    <property type="term" value="F:metal ion binding"/>
    <property type="evidence" value="ECO:0007669"/>
    <property type="project" value="UniProtKB-KW"/>
</dbReference>
<evidence type="ECO:0000256" key="5">
    <source>
        <dbReference type="ARBA" id="ARBA00023004"/>
    </source>
</evidence>
<dbReference type="InterPro" id="IPR004360">
    <property type="entry name" value="Glyas_Fos-R_dOase_dom"/>
</dbReference>
<dbReference type="InterPro" id="IPR005956">
    <property type="entry name" value="4OHPhenylPyrv_dOase"/>
</dbReference>
<evidence type="ECO:0000313" key="7">
    <source>
        <dbReference type="EMBL" id="KAB1145272.1"/>
    </source>
</evidence>
<comment type="cofactor">
    <cofactor evidence="1">
        <name>Fe cation</name>
        <dbReference type="ChEBI" id="CHEBI:24875"/>
    </cofactor>
</comment>